<dbReference type="EMBL" id="GBRH01204435">
    <property type="protein sequence ID" value="JAD93460.1"/>
    <property type="molecule type" value="Transcribed_RNA"/>
</dbReference>
<reference evidence="1" key="1">
    <citation type="submission" date="2014-09" db="EMBL/GenBank/DDBJ databases">
        <authorList>
            <person name="Magalhaes I.L.F."/>
            <person name="Oliveira U."/>
            <person name="Santos F.R."/>
            <person name="Vidigal T.H.D.A."/>
            <person name="Brescovit A.D."/>
            <person name="Santos A.J."/>
        </authorList>
    </citation>
    <scope>NUCLEOTIDE SEQUENCE</scope>
    <source>
        <tissue evidence="1">Shoot tissue taken approximately 20 cm above the soil surface</tissue>
    </source>
</reference>
<protein>
    <submittedName>
        <fullName evidence="1">Uncharacterized protein</fullName>
    </submittedName>
</protein>
<proteinExistence type="predicted"/>
<evidence type="ECO:0000313" key="1">
    <source>
        <dbReference type="EMBL" id="JAD93460.1"/>
    </source>
</evidence>
<reference evidence="1" key="2">
    <citation type="journal article" date="2015" name="Data Brief">
        <title>Shoot transcriptome of the giant reed, Arundo donax.</title>
        <authorList>
            <person name="Barrero R.A."/>
            <person name="Guerrero F.D."/>
            <person name="Moolhuijzen P."/>
            <person name="Goolsby J.A."/>
            <person name="Tidwell J."/>
            <person name="Bellgard S.E."/>
            <person name="Bellgard M.I."/>
        </authorList>
    </citation>
    <scope>NUCLEOTIDE SEQUENCE</scope>
    <source>
        <tissue evidence="1">Shoot tissue taken approximately 20 cm above the soil surface</tissue>
    </source>
</reference>
<sequence length="29" mass="3375">MYSNCSLTVLFCNQRLHGLDGMNSMRVQR</sequence>
<name>A0A0A9E6C9_ARUDO</name>
<organism evidence="1">
    <name type="scientific">Arundo donax</name>
    <name type="common">Giant reed</name>
    <name type="synonym">Donax arundinaceus</name>
    <dbReference type="NCBI Taxonomy" id="35708"/>
    <lineage>
        <taxon>Eukaryota</taxon>
        <taxon>Viridiplantae</taxon>
        <taxon>Streptophyta</taxon>
        <taxon>Embryophyta</taxon>
        <taxon>Tracheophyta</taxon>
        <taxon>Spermatophyta</taxon>
        <taxon>Magnoliopsida</taxon>
        <taxon>Liliopsida</taxon>
        <taxon>Poales</taxon>
        <taxon>Poaceae</taxon>
        <taxon>PACMAD clade</taxon>
        <taxon>Arundinoideae</taxon>
        <taxon>Arundineae</taxon>
        <taxon>Arundo</taxon>
    </lineage>
</organism>
<dbReference type="AlphaFoldDB" id="A0A0A9E6C9"/>
<accession>A0A0A9E6C9</accession>